<dbReference type="GO" id="GO:0055085">
    <property type="term" value="P:transmembrane transport"/>
    <property type="evidence" value="ECO:0007669"/>
    <property type="project" value="TreeGrafter"/>
</dbReference>
<sequence length="1092" mass="120781">MIEPLTFRQVTSGSWQFLARANDDIDMAVFSPVSQHALVFTSHLRFQGSSHLGQHDTTTTTLTPNRLSTFVFSFATAESTRRVIIAQEPYLTLILDLSTFPTFTTFAMVASRLLALAITLLAAIQPAIAASSSSTRYVTTTNADGQTVYLPDDRRPSLYTGRFGDCKGSSAVNVTRFDAAYYKDNMTVLFHLAGNTAIANESLMMYIGVYAYGEGRFDLTFDPCNANIGSLCPLNASIPIEANGIIPVAQSDVAAIPPIALSIPDFEGEAILRIFANSTQAEIGCYSAVVTNGASFSQPKSVGSVLGAFALIALIVSFATAVYGDSVPVMRKHYAHSLSVLVVFSVFQHVYFTGALSMNWPSVLVAWWSNFAWSAGMIHSSSMQRSIDKLIGNNIGNTSHVGAAGSGTNQDGVGGGFDISSIYRRSLSLKRDLAWDIYQRDHSIELKRDIISRAVENQLLRRDLANSSTGFTWYGQPVQAGLPLPGNYSGFAGTLAQENIRVSNAFMTGFLWLLILLVILVAAVVAFKWVLEAFVAIKLMKNERLTFFRQNWMGYTALVALRTLFISFFMMMLLTMFQFSYQSSGGVKAVAAIVFILFFVGIPACVIYAILAGRAVQGHTPKSEPSPEQIEGRQPPKFLAKLGIKKPITMKMPSVSLRRKESHVDEDHTSVHDNEEYVMRFGWLAARFRRTRWWFFAVWTLYEFIRACFYAGASGSPMTQVFGLLVVEFLFFAFILWARPFEGQRLNLLVVYLLGFSKVATVALSSAFNIAFNLERITTTVIGIVIIVIQGVLVIVTMIAILVGAFSSYMSITRNHEDFRPRRMVGVREKYFKHLDRVAIDVPRPPKPEKVEVIPEEPKGPYFSVSQVRRVAKIEDEDPDFVAEMAMLHHEDDLEADSPHASYSALPMRSQTPGMEVGESSQTPIRRGRAASGVSYRSTSGSYSNLPRGARLHRPSWTSRDFSETRDDRSGTPIDMNRNVPEDDVAFATPTRSGSRTPKRRSVTMPTSTLPPMPSVENMQLGGDFSTRDVIADVPTPKIRPRSGTFSGSRNITPTPGDRNSLHTRSTTLDMPARDHRGPLTPAVERDEELYH</sequence>
<evidence type="ECO:0000256" key="6">
    <source>
        <dbReference type="ARBA" id="ARBA00023136"/>
    </source>
</evidence>
<evidence type="ECO:0000256" key="4">
    <source>
        <dbReference type="ARBA" id="ARBA00022729"/>
    </source>
</evidence>
<feature type="transmembrane region" description="Helical" evidence="8">
    <location>
        <begin position="510"/>
        <end position="531"/>
    </location>
</feature>
<dbReference type="EMBL" id="QZBD01000051">
    <property type="protein sequence ID" value="THY33254.1"/>
    <property type="molecule type" value="Genomic_DNA"/>
</dbReference>
<feature type="region of interest" description="Disordered" evidence="7">
    <location>
        <begin position="1035"/>
        <end position="1092"/>
    </location>
</feature>
<protein>
    <submittedName>
        <fullName evidence="10">TRP-domain-containing protein</fullName>
    </submittedName>
</protein>
<feature type="transmembrane region" description="Helical" evidence="8">
    <location>
        <begin position="693"/>
        <end position="712"/>
    </location>
</feature>
<dbReference type="PANTHER" id="PTHR31145">
    <property type="entry name" value="INTEGRAL MEMBRANE PROTEIN (AFU_ORTHOLOGUE AFUA_7G01610)"/>
    <property type="match status" value="1"/>
</dbReference>
<feature type="transmembrane region" description="Helical" evidence="8">
    <location>
        <begin position="334"/>
        <end position="352"/>
    </location>
</feature>
<evidence type="ECO:0000256" key="5">
    <source>
        <dbReference type="ARBA" id="ARBA00022989"/>
    </source>
</evidence>
<keyword evidence="6 8" id="KW-0472">Membrane</keyword>
<dbReference type="GO" id="GO:0016020">
    <property type="term" value="C:membrane"/>
    <property type="evidence" value="ECO:0007669"/>
    <property type="project" value="UniProtKB-SubCell"/>
</dbReference>
<evidence type="ECO:0000256" key="1">
    <source>
        <dbReference type="ARBA" id="ARBA00004141"/>
    </source>
</evidence>
<keyword evidence="5 8" id="KW-1133">Transmembrane helix</keyword>
<feature type="compositionally biased region" description="Polar residues" evidence="7">
    <location>
        <begin position="909"/>
        <end position="924"/>
    </location>
</feature>
<gene>
    <name evidence="10" type="ORF">D6D01_02316</name>
</gene>
<evidence type="ECO:0000259" key="9">
    <source>
        <dbReference type="SMART" id="SM01320"/>
    </source>
</evidence>
<reference evidence="10 11" key="1">
    <citation type="submission" date="2018-10" db="EMBL/GenBank/DDBJ databases">
        <title>Fifty Aureobasidium pullulans genomes reveal a recombining polyextremotolerant generalist.</title>
        <authorList>
            <person name="Gostincar C."/>
            <person name="Turk M."/>
            <person name="Zajc J."/>
            <person name="Gunde-Cimerman N."/>
        </authorList>
    </citation>
    <scope>NUCLEOTIDE SEQUENCE [LARGE SCALE GENOMIC DNA]</scope>
    <source>
        <strain evidence="10 11">EXF-6604</strain>
    </source>
</reference>
<dbReference type="AlphaFoldDB" id="A0A4S9LUU2"/>
<accession>A0A4S9LUU2</accession>
<feature type="compositionally biased region" description="Polar residues" evidence="7">
    <location>
        <begin position="1044"/>
        <end position="1054"/>
    </location>
</feature>
<dbReference type="InterPro" id="IPR040241">
    <property type="entry name" value="TRP_Flc/Pkd2-like"/>
</dbReference>
<comment type="subcellular location">
    <subcellularLocation>
        <location evidence="1">Membrane</location>
        <topology evidence="1">Multi-pass membrane protein</topology>
    </subcellularLocation>
</comment>
<feature type="transmembrane region" description="Helical" evidence="8">
    <location>
        <begin position="749"/>
        <end position="771"/>
    </location>
</feature>
<feature type="transmembrane region" description="Helical" evidence="8">
    <location>
        <begin position="552"/>
        <end position="577"/>
    </location>
</feature>
<feature type="region of interest" description="Disordered" evidence="7">
    <location>
        <begin position="909"/>
        <end position="1017"/>
    </location>
</feature>
<dbReference type="InterPro" id="IPR032800">
    <property type="entry name" value="TRP_N"/>
</dbReference>
<feature type="domain" description="ML-like" evidence="9">
    <location>
        <begin position="156"/>
        <end position="297"/>
    </location>
</feature>
<evidence type="ECO:0000313" key="11">
    <source>
        <dbReference type="Proteomes" id="UP000306584"/>
    </source>
</evidence>
<evidence type="ECO:0000256" key="3">
    <source>
        <dbReference type="ARBA" id="ARBA00022692"/>
    </source>
</evidence>
<evidence type="ECO:0000256" key="8">
    <source>
        <dbReference type="SAM" id="Phobius"/>
    </source>
</evidence>
<dbReference type="GO" id="GO:0009272">
    <property type="term" value="P:fungal-type cell wall biogenesis"/>
    <property type="evidence" value="ECO:0007669"/>
    <property type="project" value="TreeGrafter"/>
</dbReference>
<dbReference type="Pfam" id="PF06011">
    <property type="entry name" value="TRP"/>
    <property type="match status" value="1"/>
</dbReference>
<dbReference type="InterPro" id="IPR010308">
    <property type="entry name" value="TRP_C"/>
</dbReference>
<dbReference type="Proteomes" id="UP000306584">
    <property type="component" value="Unassembled WGS sequence"/>
</dbReference>
<feature type="compositionally biased region" description="Basic and acidic residues" evidence="7">
    <location>
        <begin position="961"/>
        <end position="970"/>
    </location>
</feature>
<feature type="transmembrane region" description="Helical" evidence="8">
    <location>
        <begin position="589"/>
        <end position="611"/>
    </location>
</feature>
<organism evidence="10 11">
    <name type="scientific">Aureobasidium pullulans</name>
    <name type="common">Black yeast</name>
    <name type="synonym">Pullularia pullulans</name>
    <dbReference type="NCBI Taxonomy" id="5580"/>
    <lineage>
        <taxon>Eukaryota</taxon>
        <taxon>Fungi</taxon>
        <taxon>Dikarya</taxon>
        <taxon>Ascomycota</taxon>
        <taxon>Pezizomycotina</taxon>
        <taxon>Dothideomycetes</taxon>
        <taxon>Dothideomycetidae</taxon>
        <taxon>Dothideales</taxon>
        <taxon>Saccotheciaceae</taxon>
        <taxon>Aureobasidium</taxon>
    </lineage>
</organism>
<dbReference type="PANTHER" id="PTHR31145:SF7">
    <property type="entry name" value="TRP-LIKE ION CHANNEL"/>
    <property type="match status" value="1"/>
</dbReference>
<proteinExistence type="inferred from homology"/>
<feature type="compositionally biased region" description="Polar residues" evidence="7">
    <location>
        <begin position="935"/>
        <end position="945"/>
    </location>
</feature>
<dbReference type="SMART" id="SM01320">
    <property type="entry name" value="TRP_N"/>
    <property type="match status" value="1"/>
</dbReference>
<comment type="caution">
    <text evidence="10">The sequence shown here is derived from an EMBL/GenBank/DDBJ whole genome shotgun (WGS) entry which is preliminary data.</text>
</comment>
<feature type="transmembrane region" description="Helical" evidence="8">
    <location>
        <begin position="777"/>
        <end position="806"/>
    </location>
</feature>
<evidence type="ECO:0000256" key="2">
    <source>
        <dbReference type="ARBA" id="ARBA00010642"/>
    </source>
</evidence>
<keyword evidence="3 8" id="KW-0812">Transmembrane</keyword>
<dbReference type="Pfam" id="PF14558">
    <property type="entry name" value="TRP_N"/>
    <property type="match status" value="1"/>
</dbReference>
<comment type="similarity">
    <text evidence="2">Belongs to the transient receptor potential (TRP) ion channel family.</text>
</comment>
<evidence type="ECO:0000256" key="7">
    <source>
        <dbReference type="SAM" id="MobiDB-lite"/>
    </source>
</evidence>
<name>A0A4S9LUU2_AURPU</name>
<keyword evidence="4" id="KW-0732">Signal</keyword>
<feature type="transmembrane region" description="Helical" evidence="8">
    <location>
        <begin position="718"/>
        <end position="737"/>
    </location>
</feature>
<evidence type="ECO:0000313" key="10">
    <source>
        <dbReference type="EMBL" id="THY33254.1"/>
    </source>
</evidence>
<feature type="transmembrane region" description="Helical" evidence="8">
    <location>
        <begin position="302"/>
        <end position="322"/>
    </location>
</feature>